<dbReference type="PANTHER" id="PTHR14577">
    <property type="entry name" value="NUCLEOLAR PROTEIN 12"/>
    <property type="match status" value="1"/>
</dbReference>
<dbReference type="EMBL" id="MU002150">
    <property type="protein sequence ID" value="KAF2789266.1"/>
    <property type="molecule type" value="Genomic_DNA"/>
</dbReference>
<name>A0A6A6WYU7_9PLEO</name>
<dbReference type="Proteomes" id="UP000799757">
    <property type="component" value="Unassembled WGS sequence"/>
</dbReference>
<feature type="compositionally biased region" description="Basic and acidic residues" evidence="6">
    <location>
        <begin position="154"/>
        <end position="184"/>
    </location>
</feature>
<feature type="compositionally biased region" description="Basic residues" evidence="6">
    <location>
        <begin position="185"/>
        <end position="196"/>
    </location>
</feature>
<evidence type="ECO:0000256" key="6">
    <source>
        <dbReference type="SAM" id="MobiDB-lite"/>
    </source>
</evidence>
<sequence length="225" mass="26167">MFNVRPRPRPQLLGPPSKKRKTNSSAPAEITFDPAAREEYLTGFHKRKEARKKHAQEENLKKEKEEKLRFRREIRQQRKEDLERHVSEVNMLLRRANGDLSDADNDSNASDEEEEEWGGFADPVVPEEIDREEEYIDEDKYTTVTIESVGISKEGFEKAGGEKKDDKDGEDEKKKKRVWTVEKPKRTRPTVKKKKFRYESPADRKAARMKIGAKNRAAAEARKGK</sequence>
<dbReference type="AlphaFoldDB" id="A0A6A6WYU7"/>
<feature type="region of interest" description="Disordered" evidence="6">
    <location>
        <begin position="1"/>
        <end position="37"/>
    </location>
</feature>
<dbReference type="OrthoDB" id="551633at2759"/>
<evidence type="ECO:0000256" key="5">
    <source>
        <dbReference type="SAM" id="Coils"/>
    </source>
</evidence>
<evidence type="ECO:0000256" key="1">
    <source>
        <dbReference type="ARBA" id="ARBA00004604"/>
    </source>
</evidence>
<feature type="compositionally biased region" description="Basic and acidic residues" evidence="6">
    <location>
        <begin position="197"/>
        <end position="206"/>
    </location>
</feature>
<evidence type="ECO:0000313" key="7">
    <source>
        <dbReference type="EMBL" id="KAF2789266.1"/>
    </source>
</evidence>
<organism evidence="7 8">
    <name type="scientific">Melanomma pulvis-pyrius CBS 109.77</name>
    <dbReference type="NCBI Taxonomy" id="1314802"/>
    <lineage>
        <taxon>Eukaryota</taxon>
        <taxon>Fungi</taxon>
        <taxon>Dikarya</taxon>
        <taxon>Ascomycota</taxon>
        <taxon>Pezizomycotina</taxon>
        <taxon>Dothideomycetes</taxon>
        <taxon>Pleosporomycetidae</taxon>
        <taxon>Pleosporales</taxon>
        <taxon>Melanommataceae</taxon>
        <taxon>Melanomma</taxon>
    </lineage>
</organism>
<feature type="region of interest" description="Disordered" evidence="6">
    <location>
        <begin position="96"/>
        <end position="124"/>
    </location>
</feature>
<keyword evidence="3 5" id="KW-0175">Coiled coil</keyword>
<evidence type="ECO:0000256" key="4">
    <source>
        <dbReference type="ARBA" id="ARBA00023242"/>
    </source>
</evidence>
<proteinExistence type="inferred from homology"/>
<evidence type="ECO:0000313" key="8">
    <source>
        <dbReference type="Proteomes" id="UP000799757"/>
    </source>
</evidence>
<accession>A0A6A6WYU7</accession>
<evidence type="ECO:0008006" key="9">
    <source>
        <dbReference type="Google" id="ProtNLM"/>
    </source>
</evidence>
<comment type="subcellular location">
    <subcellularLocation>
        <location evidence="1">Nucleus</location>
        <location evidence="1">Nucleolus</location>
    </subcellularLocation>
</comment>
<feature type="coiled-coil region" evidence="5">
    <location>
        <begin position="45"/>
        <end position="80"/>
    </location>
</feature>
<keyword evidence="8" id="KW-1185">Reference proteome</keyword>
<feature type="compositionally biased region" description="Acidic residues" evidence="6">
    <location>
        <begin position="101"/>
        <end position="117"/>
    </location>
</feature>
<dbReference type="GO" id="GO:0005730">
    <property type="term" value="C:nucleolus"/>
    <property type="evidence" value="ECO:0007669"/>
    <property type="project" value="UniProtKB-SubCell"/>
</dbReference>
<evidence type="ECO:0000256" key="2">
    <source>
        <dbReference type="ARBA" id="ARBA00007175"/>
    </source>
</evidence>
<dbReference type="GO" id="GO:0019843">
    <property type="term" value="F:rRNA binding"/>
    <property type="evidence" value="ECO:0007669"/>
    <property type="project" value="TreeGrafter"/>
</dbReference>
<feature type="region of interest" description="Disordered" evidence="6">
    <location>
        <begin position="148"/>
        <end position="225"/>
    </location>
</feature>
<dbReference type="PANTHER" id="PTHR14577:SF0">
    <property type="entry name" value="NUCLEOLAR PROTEIN 12"/>
    <property type="match status" value="1"/>
</dbReference>
<dbReference type="InterPro" id="IPR019186">
    <property type="entry name" value="Nucleolar_protein_12"/>
</dbReference>
<protein>
    <recommendedName>
        <fullName evidence="9">Ribosomal RNA-processing protein 17</fullName>
    </recommendedName>
</protein>
<gene>
    <name evidence="7" type="ORF">K505DRAFT_365756</name>
</gene>
<comment type="similarity">
    <text evidence="2">Belongs to the RRP17 family.</text>
</comment>
<keyword evidence="4" id="KW-0539">Nucleus</keyword>
<dbReference type="Pfam" id="PF09805">
    <property type="entry name" value="Nop25"/>
    <property type="match status" value="1"/>
</dbReference>
<reference evidence="7" key="1">
    <citation type="journal article" date="2020" name="Stud. Mycol.">
        <title>101 Dothideomycetes genomes: a test case for predicting lifestyles and emergence of pathogens.</title>
        <authorList>
            <person name="Haridas S."/>
            <person name="Albert R."/>
            <person name="Binder M."/>
            <person name="Bloem J."/>
            <person name="Labutti K."/>
            <person name="Salamov A."/>
            <person name="Andreopoulos B."/>
            <person name="Baker S."/>
            <person name="Barry K."/>
            <person name="Bills G."/>
            <person name="Bluhm B."/>
            <person name="Cannon C."/>
            <person name="Castanera R."/>
            <person name="Culley D."/>
            <person name="Daum C."/>
            <person name="Ezra D."/>
            <person name="Gonzalez J."/>
            <person name="Henrissat B."/>
            <person name="Kuo A."/>
            <person name="Liang C."/>
            <person name="Lipzen A."/>
            <person name="Lutzoni F."/>
            <person name="Magnuson J."/>
            <person name="Mondo S."/>
            <person name="Nolan M."/>
            <person name="Ohm R."/>
            <person name="Pangilinan J."/>
            <person name="Park H.-J."/>
            <person name="Ramirez L."/>
            <person name="Alfaro M."/>
            <person name="Sun H."/>
            <person name="Tritt A."/>
            <person name="Yoshinaga Y."/>
            <person name="Zwiers L.-H."/>
            <person name="Turgeon B."/>
            <person name="Goodwin S."/>
            <person name="Spatafora J."/>
            <person name="Crous P."/>
            <person name="Grigoriev I."/>
        </authorList>
    </citation>
    <scope>NUCLEOTIDE SEQUENCE</scope>
    <source>
        <strain evidence="7">CBS 109.77</strain>
    </source>
</reference>
<evidence type="ECO:0000256" key="3">
    <source>
        <dbReference type="ARBA" id="ARBA00023054"/>
    </source>
</evidence>